<gene>
    <name evidence="3" type="ORF">STSP2_03440</name>
</gene>
<evidence type="ECO:0000259" key="2">
    <source>
        <dbReference type="Pfam" id="PF06439"/>
    </source>
</evidence>
<dbReference type="Proteomes" id="UP000189674">
    <property type="component" value="Chromosome"/>
</dbReference>
<dbReference type="EMBL" id="CP019791">
    <property type="protein sequence ID" value="AQT70234.1"/>
    <property type="molecule type" value="Genomic_DNA"/>
</dbReference>
<evidence type="ECO:0000313" key="4">
    <source>
        <dbReference type="Proteomes" id="UP000189674"/>
    </source>
</evidence>
<name>A0A1U9NR65_9BACT</name>
<dbReference type="Gene3D" id="3.40.50.880">
    <property type="match status" value="1"/>
</dbReference>
<dbReference type="InterPro" id="IPR010496">
    <property type="entry name" value="AL/BT2_dom"/>
</dbReference>
<dbReference type="RefSeq" id="WP_205847933.1">
    <property type="nucleotide sequence ID" value="NZ_CP019791.1"/>
</dbReference>
<organism evidence="3 4">
    <name type="scientific">Anaerohalosphaera lusitana</name>
    <dbReference type="NCBI Taxonomy" id="1936003"/>
    <lineage>
        <taxon>Bacteria</taxon>
        <taxon>Pseudomonadati</taxon>
        <taxon>Planctomycetota</taxon>
        <taxon>Phycisphaerae</taxon>
        <taxon>Sedimentisphaerales</taxon>
        <taxon>Anaerohalosphaeraceae</taxon>
        <taxon>Anaerohalosphaera</taxon>
    </lineage>
</organism>
<dbReference type="STRING" id="1936003.STSP2_03440"/>
<accession>A0A1U9NR65</accession>
<evidence type="ECO:0000313" key="3">
    <source>
        <dbReference type="EMBL" id="AQT70234.1"/>
    </source>
</evidence>
<dbReference type="AlphaFoldDB" id="A0A1U9NR65"/>
<keyword evidence="1" id="KW-0732">Signal</keyword>
<feature type="signal peptide" evidence="1">
    <location>
        <begin position="1"/>
        <end position="29"/>
    </location>
</feature>
<dbReference type="KEGG" id="alus:STSP2_03440"/>
<dbReference type="SUPFAM" id="SSF52317">
    <property type="entry name" value="Class I glutamine amidotransferase-like"/>
    <property type="match status" value="1"/>
</dbReference>
<keyword evidence="4" id="KW-1185">Reference proteome</keyword>
<feature type="domain" description="3-keto-alpha-glucoside-1,2-lyase/3-keto-2-hydroxy-glucal hydratase" evidence="2">
    <location>
        <begin position="593"/>
        <end position="820"/>
    </location>
</feature>
<evidence type="ECO:0000256" key="1">
    <source>
        <dbReference type="SAM" id="SignalP"/>
    </source>
</evidence>
<reference evidence="4" key="1">
    <citation type="submission" date="2017-02" db="EMBL/GenBank/DDBJ databases">
        <title>Comparative genomics and description of representatives of a novel lineage of planctomycetes thriving in anoxic sediments.</title>
        <authorList>
            <person name="Spring S."/>
            <person name="Bunk B."/>
            <person name="Sproer C."/>
        </authorList>
    </citation>
    <scope>NUCLEOTIDE SEQUENCE [LARGE SCALE GENOMIC DNA]</scope>
    <source>
        <strain evidence="4">ST-NAGAB-D1</strain>
    </source>
</reference>
<dbReference type="Gene3D" id="2.60.120.560">
    <property type="entry name" value="Exo-inulinase, domain 1"/>
    <property type="match status" value="1"/>
</dbReference>
<feature type="chain" id="PRO_5013138081" description="3-keto-alpha-glucoside-1,2-lyase/3-keto-2-hydroxy-glucal hydratase domain-containing protein" evidence="1">
    <location>
        <begin position="30"/>
        <end position="825"/>
    </location>
</feature>
<dbReference type="InterPro" id="IPR029062">
    <property type="entry name" value="Class_I_gatase-like"/>
</dbReference>
<dbReference type="GO" id="GO:0016787">
    <property type="term" value="F:hydrolase activity"/>
    <property type="evidence" value="ECO:0007669"/>
    <property type="project" value="InterPro"/>
</dbReference>
<protein>
    <recommendedName>
        <fullName evidence="2">3-keto-alpha-glucoside-1,2-lyase/3-keto-2-hydroxy-glucal hydratase domain-containing protein</fullName>
    </recommendedName>
</protein>
<dbReference type="Pfam" id="PF06439">
    <property type="entry name" value="3keto-disac_hyd"/>
    <property type="match status" value="1"/>
</dbReference>
<proteinExistence type="predicted"/>
<sequence precursor="true">MQNNHPTRSFSVYFGLLLTCLLALTPAISADKPTMPKQVPDTPQAVEQWWKSGLTLPSEALDNFPLRELPIREDTGINVLVDMAHKCDFFNLWRLGGPIYRRGIRAVGSHATLDSVLTPGSPARVRIPVERGVLPFAWWQTPKFNVVLTEGAVGYPGYIPEEREAVKKFIQQGGGLIVSGSWVRNEESANNWSLNKMLAEYGAKVLPGHVRYEDRRWPRLQISDEWETVIQAEDGSPIYARREFGKGRIALYASSSMYRFNRKDREDVRKKMDFLADTIQWAAKGSKPAGGDTRLPVARGGGGGIYPESEKRLPGIVCFYSKNQLPELVSTVENDFPAITDQIYAWLPSEKPEQPMYMILCSGNGGGWAVNAYLPKEASTISTRPGGIRSIFAHEQAHTMAGPCNAANHPFGGNRGEEHAGWFQGKINAMYNGDKGPNRGCHRVFKDDYTPGTTDPAEIFKDAHLKKWQDGHDRLMIWYVWQKFDDRYGPTWYPRWRWVQGQRWKDEPSKKLTWEESIEDMSIAVGEDLFPFFAKTGKKLDKQRFATAQFMGKTIDLPVAPIEPTPPGDVNLDPIDDYKKPIDVKTAPAEKGKWVTLFNGKNLDGWIPKITGYELGENYANTFRVEDGLLKASYDGYDKFNGRFGHIFYEQPFSNYRLRVEYRFTGDQVPGGPGWAFRNSGIMLHCQPPQTMAKKQNFPVSIEAQMLGGDGTHERTTANVCTPGTNLVMDDKLITRHCISSSSKTYHGDQWVTMEVEVHGNGKIKHIVNGDTVLEYERPQYDPNDADAKKLIDNGNLMIDGGYISLQAESHPVEFRKVEIMLLED</sequence>